<evidence type="ECO:0000313" key="2">
    <source>
        <dbReference type="EMBL" id="CAL1533058.1"/>
    </source>
</evidence>
<keyword evidence="3" id="KW-1185">Reference proteome</keyword>
<feature type="region of interest" description="Disordered" evidence="1">
    <location>
        <begin position="111"/>
        <end position="135"/>
    </location>
</feature>
<reference evidence="2 3" key="1">
    <citation type="submission" date="2024-04" db="EMBL/GenBank/DDBJ databases">
        <authorList>
            <consortium name="Genoscope - CEA"/>
            <person name="William W."/>
        </authorList>
    </citation>
    <scope>NUCLEOTIDE SEQUENCE [LARGE SCALE GENOMIC DNA]</scope>
</reference>
<comment type="caution">
    <text evidence="2">The sequence shown here is derived from an EMBL/GenBank/DDBJ whole genome shotgun (WGS) entry which is preliminary data.</text>
</comment>
<evidence type="ECO:0000256" key="1">
    <source>
        <dbReference type="SAM" id="MobiDB-lite"/>
    </source>
</evidence>
<feature type="non-terminal residue" evidence="2">
    <location>
        <position position="1"/>
    </location>
</feature>
<feature type="compositionally biased region" description="Polar residues" evidence="1">
    <location>
        <begin position="25"/>
        <end position="34"/>
    </location>
</feature>
<evidence type="ECO:0000313" key="3">
    <source>
        <dbReference type="Proteomes" id="UP001497497"/>
    </source>
</evidence>
<name>A0AAV2HGG8_LYMST</name>
<protein>
    <submittedName>
        <fullName evidence="2">Uncharacterized protein</fullName>
    </submittedName>
</protein>
<feature type="region of interest" description="Disordered" evidence="1">
    <location>
        <begin position="21"/>
        <end position="52"/>
    </location>
</feature>
<feature type="non-terminal residue" evidence="2">
    <location>
        <position position="135"/>
    </location>
</feature>
<accession>A0AAV2HGG8</accession>
<sequence>ATLSAKHVDERTEIRDNAAMKVKNTKVSSTNTKSRFGPLSGVKSHAHKPTNGKTCKIKQEMKSGHVNGVLFSVHLTSQDNDASDESTTESSFFSSGSQMCRRIYSDSWSIPSRTVSESEGKSSISCYPPSSVNET</sequence>
<gene>
    <name evidence="2" type="ORF">GSLYS_00007076001</name>
</gene>
<dbReference type="AlphaFoldDB" id="A0AAV2HGG8"/>
<proteinExistence type="predicted"/>
<organism evidence="2 3">
    <name type="scientific">Lymnaea stagnalis</name>
    <name type="common">Great pond snail</name>
    <name type="synonym">Helix stagnalis</name>
    <dbReference type="NCBI Taxonomy" id="6523"/>
    <lineage>
        <taxon>Eukaryota</taxon>
        <taxon>Metazoa</taxon>
        <taxon>Spiralia</taxon>
        <taxon>Lophotrochozoa</taxon>
        <taxon>Mollusca</taxon>
        <taxon>Gastropoda</taxon>
        <taxon>Heterobranchia</taxon>
        <taxon>Euthyneura</taxon>
        <taxon>Panpulmonata</taxon>
        <taxon>Hygrophila</taxon>
        <taxon>Lymnaeoidea</taxon>
        <taxon>Lymnaeidae</taxon>
        <taxon>Lymnaea</taxon>
    </lineage>
</organism>
<dbReference type="EMBL" id="CAXITT010000132">
    <property type="protein sequence ID" value="CAL1533058.1"/>
    <property type="molecule type" value="Genomic_DNA"/>
</dbReference>
<dbReference type="Proteomes" id="UP001497497">
    <property type="component" value="Unassembled WGS sequence"/>
</dbReference>